<evidence type="ECO:0000313" key="2">
    <source>
        <dbReference type="EMBL" id="CAH3033813.1"/>
    </source>
</evidence>
<reference evidence="2 3" key="1">
    <citation type="submission" date="2022-05" db="EMBL/GenBank/DDBJ databases">
        <authorList>
            <consortium name="Genoscope - CEA"/>
            <person name="William W."/>
        </authorList>
    </citation>
    <scope>NUCLEOTIDE SEQUENCE [LARGE SCALE GENOMIC DNA]</scope>
</reference>
<evidence type="ECO:0000313" key="3">
    <source>
        <dbReference type="Proteomes" id="UP001159405"/>
    </source>
</evidence>
<feature type="compositionally biased region" description="Basic and acidic residues" evidence="1">
    <location>
        <begin position="19"/>
        <end position="36"/>
    </location>
</feature>
<organism evidence="2 3">
    <name type="scientific">Porites lobata</name>
    <dbReference type="NCBI Taxonomy" id="104759"/>
    <lineage>
        <taxon>Eukaryota</taxon>
        <taxon>Metazoa</taxon>
        <taxon>Cnidaria</taxon>
        <taxon>Anthozoa</taxon>
        <taxon>Hexacorallia</taxon>
        <taxon>Scleractinia</taxon>
        <taxon>Fungiina</taxon>
        <taxon>Poritidae</taxon>
        <taxon>Porites</taxon>
    </lineage>
</organism>
<dbReference type="EMBL" id="CALNXK010000002">
    <property type="protein sequence ID" value="CAH3033813.1"/>
    <property type="molecule type" value="Genomic_DNA"/>
</dbReference>
<comment type="caution">
    <text evidence="2">The sequence shown here is derived from an EMBL/GenBank/DDBJ whole genome shotgun (WGS) entry which is preliminary data.</text>
</comment>
<sequence>MVSFKRILETLTETLKHVLDEHSQHERKSNNGDDHGQSSTSWHVFTANTDVTANSFYAVQLSAQVPLRRGSQPTIKASLGHSSHG</sequence>
<proteinExistence type="predicted"/>
<dbReference type="Proteomes" id="UP001159405">
    <property type="component" value="Unassembled WGS sequence"/>
</dbReference>
<gene>
    <name evidence="2" type="ORF">PLOB_00016095</name>
</gene>
<name>A0ABN8MTM7_9CNID</name>
<accession>A0ABN8MTM7</accession>
<keyword evidence="3" id="KW-1185">Reference proteome</keyword>
<feature type="region of interest" description="Disordered" evidence="1">
    <location>
        <begin position="19"/>
        <end position="41"/>
    </location>
</feature>
<protein>
    <submittedName>
        <fullName evidence="2">Uncharacterized protein</fullName>
    </submittedName>
</protein>
<evidence type="ECO:0000256" key="1">
    <source>
        <dbReference type="SAM" id="MobiDB-lite"/>
    </source>
</evidence>